<proteinExistence type="predicted"/>
<dbReference type="GeneID" id="72184364"/>
<protein>
    <submittedName>
        <fullName evidence="2">Uncharacterized protein</fullName>
    </submittedName>
</protein>
<dbReference type="RefSeq" id="WP_248651308.1">
    <property type="nucleotide sequence ID" value="NZ_CP096659.1"/>
</dbReference>
<dbReference type="AlphaFoldDB" id="A0A8U0HVX4"/>
<feature type="transmembrane region" description="Helical" evidence="1">
    <location>
        <begin position="29"/>
        <end position="50"/>
    </location>
</feature>
<reference evidence="2 3" key="1">
    <citation type="submission" date="2022-04" db="EMBL/GenBank/DDBJ databases">
        <title>Diverse halophilic archaea isolated from saline environments.</title>
        <authorList>
            <person name="Cui H.-L."/>
        </authorList>
    </citation>
    <scope>NUCLEOTIDE SEQUENCE [LARGE SCALE GENOMIC DNA]</scope>
    <source>
        <strain evidence="2 3">XZYJT49</strain>
    </source>
</reference>
<keyword evidence="1" id="KW-0472">Membrane</keyword>
<dbReference type="EMBL" id="CP096659">
    <property type="protein sequence ID" value="UPV75265.1"/>
    <property type="molecule type" value="Genomic_DNA"/>
</dbReference>
<accession>A0A8U0HVX4</accession>
<dbReference type="KEGG" id="halx:M0R89_04155"/>
<sequence>MPSDISDEQLERVVRRAVRAELSRLVGRLFWTVVALVGIYAGFGLVALGFNTPELNVVTTAFVVLGIALVGQGVRMLLSKWWPDDIDAA</sequence>
<keyword evidence="3" id="KW-1185">Reference proteome</keyword>
<dbReference type="Proteomes" id="UP000830729">
    <property type="component" value="Chromosome"/>
</dbReference>
<name>A0A8U0HVX4_9EURY</name>
<evidence type="ECO:0000256" key="1">
    <source>
        <dbReference type="SAM" id="Phobius"/>
    </source>
</evidence>
<evidence type="ECO:0000313" key="2">
    <source>
        <dbReference type="EMBL" id="UPV75265.1"/>
    </source>
</evidence>
<keyword evidence="1" id="KW-1133">Transmembrane helix</keyword>
<keyword evidence="1" id="KW-0812">Transmembrane</keyword>
<organism evidence="2 3">
    <name type="scientific">Halorussus limi</name>
    <dbReference type="NCBI Taxonomy" id="2938695"/>
    <lineage>
        <taxon>Archaea</taxon>
        <taxon>Methanobacteriati</taxon>
        <taxon>Methanobacteriota</taxon>
        <taxon>Stenosarchaea group</taxon>
        <taxon>Halobacteria</taxon>
        <taxon>Halobacteriales</taxon>
        <taxon>Haladaptataceae</taxon>
        <taxon>Halorussus</taxon>
    </lineage>
</organism>
<evidence type="ECO:0000313" key="3">
    <source>
        <dbReference type="Proteomes" id="UP000830729"/>
    </source>
</evidence>
<gene>
    <name evidence="2" type="ORF">M0R89_04155</name>
</gene>
<feature type="transmembrane region" description="Helical" evidence="1">
    <location>
        <begin position="56"/>
        <end position="78"/>
    </location>
</feature>